<proteinExistence type="inferred from homology"/>
<reference evidence="2" key="2">
    <citation type="submission" date="2021-09" db="EMBL/GenBank/DDBJ databases">
        <authorList>
            <person name="Gilroy R."/>
        </authorList>
    </citation>
    <scope>NUCLEOTIDE SEQUENCE</scope>
    <source>
        <strain evidence="2">6019</strain>
    </source>
</reference>
<dbReference type="InterPro" id="IPR035959">
    <property type="entry name" value="RutC-like_sf"/>
</dbReference>
<evidence type="ECO:0000313" key="2">
    <source>
        <dbReference type="EMBL" id="HJE18842.1"/>
    </source>
</evidence>
<evidence type="ECO:0000313" key="3">
    <source>
        <dbReference type="Proteomes" id="UP000763505"/>
    </source>
</evidence>
<dbReference type="InterPro" id="IPR006175">
    <property type="entry name" value="YjgF/YER057c/UK114"/>
</dbReference>
<dbReference type="SUPFAM" id="SSF55298">
    <property type="entry name" value="YjgF-like"/>
    <property type="match status" value="1"/>
</dbReference>
<dbReference type="NCBIfam" id="TIGR00004">
    <property type="entry name" value="Rid family detoxifying hydrolase"/>
    <property type="match status" value="1"/>
</dbReference>
<dbReference type="GO" id="GO:0005829">
    <property type="term" value="C:cytosol"/>
    <property type="evidence" value="ECO:0007669"/>
    <property type="project" value="TreeGrafter"/>
</dbReference>
<dbReference type="PANTHER" id="PTHR11803:SF39">
    <property type="entry name" value="2-IMINOBUTANOATE_2-IMINOPROPANOATE DEAMINASE"/>
    <property type="match status" value="1"/>
</dbReference>
<dbReference type="AlphaFoldDB" id="A0A921DWB0"/>
<dbReference type="GO" id="GO:0019239">
    <property type="term" value="F:deaminase activity"/>
    <property type="evidence" value="ECO:0007669"/>
    <property type="project" value="TreeGrafter"/>
</dbReference>
<dbReference type="EMBL" id="DYYI01000006">
    <property type="protein sequence ID" value="HJE18842.1"/>
    <property type="molecule type" value="Genomic_DNA"/>
</dbReference>
<dbReference type="InterPro" id="IPR019897">
    <property type="entry name" value="RidA_CS"/>
</dbReference>
<dbReference type="Gene3D" id="3.30.1330.40">
    <property type="entry name" value="RutC-like"/>
    <property type="match status" value="1"/>
</dbReference>
<organism evidence="2 3">
    <name type="scientific">Aliicoccus persicus</name>
    <dbReference type="NCBI Taxonomy" id="930138"/>
    <lineage>
        <taxon>Bacteria</taxon>
        <taxon>Bacillati</taxon>
        <taxon>Bacillota</taxon>
        <taxon>Bacilli</taxon>
        <taxon>Bacillales</taxon>
        <taxon>Staphylococcaceae</taxon>
        <taxon>Aliicoccus</taxon>
    </lineage>
</organism>
<accession>A0A921DWB0</accession>
<dbReference type="PROSITE" id="PS01094">
    <property type="entry name" value="UPF0076"/>
    <property type="match status" value="1"/>
</dbReference>
<dbReference type="CDD" id="cd00448">
    <property type="entry name" value="YjgF_YER057c_UK114_family"/>
    <property type="match status" value="1"/>
</dbReference>
<comment type="similarity">
    <text evidence="1">Belongs to the RutC family.</text>
</comment>
<name>A0A921DWB0_9STAP</name>
<dbReference type="InterPro" id="IPR006056">
    <property type="entry name" value="RidA"/>
</dbReference>
<gene>
    <name evidence="2" type="ORF">K8V35_00625</name>
</gene>
<dbReference type="Pfam" id="PF01042">
    <property type="entry name" value="Ribonuc_L-PSP"/>
    <property type="match status" value="1"/>
</dbReference>
<evidence type="ECO:0000256" key="1">
    <source>
        <dbReference type="ARBA" id="ARBA00010552"/>
    </source>
</evidence>
<protein>
    <submittedName>
        <fullName evidence="2">RidA family protein</fullName>
    </submittedName>
</protein>
<dbReference type="Proteomes" id="UP000763505">
    <property type="component" value="Unassembled WGS sequence"/>
</dbReference>
<sequence length="123" mass="13773">METINSNNVAPAIGPYSHAVEINGMVYTSGMIPLTPEGDLVSDDVTEQTKQVMENIKNVLKEVDLTYNNIVKTTIFIKNMDDFPKINDVYSTYFSDKLPSRSCVEVSRLPKDVQVEIEVIASR</sequence>
<comment type="caution">
    <text evidence="2">The sequence shown here is derived from an EMBL/GenBank/DDBJ whole genome shotgun (WGS) entry which is preliminary data.</text>
</comment>
<reference evidence="2" key="1">
    <citation type="journal article" date="2021" name="PeerJ">
        <title>Extensive microbial diversity within the chicken gut microbiome revealed by metagenomics and culture.</title>
        <authorList>
            <person name="Gilroy R."/>
            <person name="Ravi A."/>
            <person name="Getino M."/>
            <person name="Pursley I."/>
            <person name="Horton D.L."/>
            <person name="Alikhan N.F."/>
            <person name="Baker D."/>
            <person name="Gharbi K."/>
            <person name="Hall N."/>
            <person name="Watson M."/>
            <person name="Adriaenssens E.M."/>
            <person name="Foster-Nyarko E."/>
            <person name="Jarju S."/>
            <person name="Secka A."/>
            <person name="Antonio M."/>
            <person name="Oren A."/>
            <person name="Chaudhuri R.R."/>
            <person name="La Ragione R."/>
            <person name="Hildebrand F."/>
            <person name="Pallen M.J."/>
        </authorList>
    </citation>
    <scope>NUCLEOTIDE SEQUENCE</scope>
    <source>
        <strain evidence="2">6019</strain>
    </source>
</reference>
<dbReference type="FunFam" id="3.30.1330.40:FF:000001">
    <property type="entry name" value="L-PSP family endoribonuclease"/>
    <property type="match status" value="1"/>
</dbReference>
<dbReference type="PANTHER" id="PTHR11803">
    <property type="entry name" value="2-IMINOBUTANOATE/2-IMINOPROPANOATE DEAMINASE RIDA"/>
    <property type="match status" value="1"/>
</dbReference>